<protein>
    <submittedName>
        <fullName evidence="1">Uncharacterized protein</fullName>
    </submittedName>
</protein>
<dbReference type="EMBL" id="JACIFX010000008">
    <property type="protein sequence ID" value="MBB4231433.1"/>
    <property type="molecule type" value="Genomic_DNA"/>
</dbReference>
<dbReference type="Pfam" id="PF18928">
    <property type="entry name" value="DUF5677"/>
    <property type="match status" value="1"/>
</dbReference>
<organism evidence="1 2">
    <name type="scientific">Rhizobium mongolense</name>
    <dbReference type="NCBI Taxonomy" id="57676"/>
    <lineage>
        <taxon>Bacteria</taxon>
        <taxon>Pseudomonadati</taxon>
        <taxon>Pseudomonadota</taxon>
        <taxon>Alphaproteobacteria</taxon>
        <taxon>Hyphomicrobiales</taxon>
        <taxon>Rhizobiaceae</taxon>
        <taxon>Rhizobium/Agrobacterium group</taxon>
        <taxon>Rhizobium</taxon>
    </lineage>
</organism>
<dbReference type="RefSeq" id="WP_022715538.1">
    <property type="nucleotide sequence ID" value="NZ_JACIFX010000008.1"/>
</dbReference>
<name>A0ABR6IUJ7_9HYPH</name>
<evidence type="ECO:0000313" key="2">
    <source>
        <dbReference type="Proteomes" id="UP000551353"/>
    </source>
</evidence>
<proteinExistence type="predicted"/>
<keyword evidence="2" id="KW-1185">Reference proteome</keyword>
<reference evidence="1 2" key="1">
    <citation type="submission" date="2020-08" db="EMBL/GenBank/DDBJ databases">
        <title>Genomic Encyclopedia of Type Strains, Phase IV (KMG-V): Genome sequencing to study the core and pangenomes of soil and plant-associated prokaryotes.</title>
        <authorList>
            <person name="Whitman W."/>
        </authorList>
    </citation>
    <scope>NUCLEOTIDE SEQUENCE [LARGE SCALE GENOMIC DNA]</scope>
    <source>
        <strain evidence="1 2">SEMIA 4087</strain>
    </source>
</reference>
<dbReference type="Proteomes" id="UP000551353">
    <property type="component" value="Unassembled WGS sequence"/>
</dbReference>
<evidence type="ECO:0000313" key="1">
    <source>
        <dbReference type="EMBL" id="MBB4231433.1"/>
    </source>
</evidence>
<sequence>MMMLSITVQNSTGWIKLAQHGVAGGNPFLQGFENNPEAAALLAQHRVDLDALSLTPPLSVYERFRRAGMEDIYRSVYNSLCNETHNNIRALTNRHLRVEGENLELVIFDQPEAEGLASTLSSFIGILVRGSSIIHDYFGTDARAVINASVDEHQAFINHYEEPMQQEPALVEKNETGG</sequence>
<comment type="caution">
    <text evidence="1">The sequence shown here is derived from an EMBL/GenBank/DDBJ whole genome shotgun (WGS) entry which is preliminary data.</text>
</comment>
<accession>A0ABR6IUJ7</accession>
<dbReference type="InterPro" id="IPR043733">
    <property type="entry name" value="DUF5677"/>
</dbReference>
<gene>
    <name evidence="1" type="ORF">GGD56_005311</name>
</gene>